<feature type="region of interest" description="Disordered" evidence="2">
    <location>
        <begin position="610"/>
        <end position="640"/>
    </location>
</feature>
<dbReference type="PROSITE" id="PS50222">
    <property type="entry name" value="EF_HAND_2"/>
    <property type="match status" value="1"/>
</dbReference>
<evidence type="ECO:0000313" key="6">
    <source>
        <dbReference type="Proteomes" id="UP001212841"/>
    </source>
</evidence>
<evidence type="ECO:0000256" key="1">
    <source>
        <dbReference type="ARBA" id="ARBA00022837"/>
    </source>
</evidence>
<dbReference type="Gene3D" id="3.60.15.10">
    <property type="entry name" value="Ribonuclease Z/Hydroxyacylglutathione hydrolase-like"/>
    <property type="match status" value="1"/>
</dbReference>
<dbReference type="InterPro" id="IPR018247">
    <property type="entry name" value="EF_Hand_1_Ca_BS"/>
</dbReference>
<sequence>MLNPLRTALTVLFLLVPQHVASLPPAPGCDASQCRSVKNMSPGMMQHLANRAVDNFQASTEPDRKAMFKFFRQFDRNQDGKLNKDEMAYLMRTHHHSVERNERERAARALKKGRKAVSLKNDDFTVPDYLRAMGMGEVDADWVLENEGNGEEMDYNKWIEHKLSHEHKSQNEETFGATIRLIQAKHQKLGPSPCEVEIRAALKVARHDAAQLPTLSCLTLKPAHALCECFGYVYEGPVDSDEAEQTSSDESDASGHHLQRRAPWTLPGSWGTRGQGYELIELNTRFRSGMREFTALNRRVPSGTRINIPLGNLGRILPSVLRLTMSFASIATVVIAVVELIFFIISQLHFFNCKVNQYRTPVQGRLEPKNEGDAVQAEITTVEDCARVCYQSGFCGGFSVTQQDDVNKVMCRIAINEEVDVVEDDQSTTWYSDKRAPNPFSNGVGFADLVQNFKTLWKSGTPGTTDKWKIAMRGILISLTVMGNCLDQVAHVFPDVVEHMNTKYRDVKDFDSGINQMTKFMSAGFAGNREAIKNCAYMDNPDGLEALAAANLYFQSRSINLFHQAGELVQEAYKNKLYPGDGYVGGVPTPGLDPQFRIILRKWPNFYSENGSSEAETDTDYEMEDSVDSEPAEPGSDSEYGSIPDVFSEVLEKLAIDVATKLKFKEESQYEEYQWLRYVAINVGQGDCGYQEFNKWSCKVVSVGGKKLKMDPIMIMRFSGICKPIERRRVWVDCGTGRTGRPASTAAIMATLGTAGFTYAGGSPQPYVFDEAVITHLDTDHYEAIMLAVTDYAAFGMFQWILKAGAQIRWNNYFDQDWRDRVATGALLTGTNPYFEALNHVVNTVGVNQALNCFKKTTFAQSNTDTSPTWRKKFNDNNVPIPNPAPYWIDLIAKIQPEYVAGQAVGTNAAWTWTRPRDAKGVVDKHLKLWYAVRRNFFEVDPVYQGASAPGQFPTVHATSILWPRKRTLELMAQRHSFGGRESDTTSWQLAKREEANSTFVHNSTAAFVDLQKRADTGFAPWKNHLSITHKVTINRARVVMTGDAISQSFGFMSADGQNALGADLFKVPHHGSSKTGERQDLRGIQADKIVVSGRYSFGGKKPPTLNTDGGEPYSTKYLLWIIGEHWASRSDKRLDLYITDFPVNKYTTVPLRYLKDRIGSRPQDCNYRIYTVSTKFFSFNTRTDQDGDDVPPIYDYVYGAREVPLGTPGKGPCDADTWAL</sequence>
<proteinExistence type="predicted"/>
<reference evidence="5" key="1">
    <citation type="submission" date="2020-05" db="EMBL/GenBank/DDBJ databases">
        <title>Phylogenomic resolution of chytrid fungi.</title>
        <authorList>
            <person name="Stajich J.E."/>
            <person name="Amses K."/>
            <person name="Simmons R."/>
            <person name="Seto K."/>
            <person name="Myers J."/>
            <person name="Bonds A."/>
            <person name="Quandt C.A."/>
            <person name="Barry K."/>
            <person name="Liu P."/>
            <person name="Grigoriev I."/>
            <person name="Longcore J.E."/>
            <person name="James T.Y."/>
        </authorList>
    </citation>
    <scope>NUCLEOTIDE SEQUENCE</scope>
    <source>
        <strain evidence="5">JEL0318</strain>
    </source>
</reference>
<name>A0AAD5SF89_9FUNG</name>
<dbReference type="GO" id="GO:0005509">
    <property type="term" value="F:calcium ion binding"/>
    <property type="evidence" value="ECO:0007669"/>
    <property type="project" value="InterPro"/>
</dbReference>
<feature type="compositionally biased region" description="Acidic residues" evidence="2">
    <location>
        <begin position="240"/>
        <end position="252"/>
    </location>
</feature>
<keyword evidence="6" id="KW-1185">Reference proteome</keyword>
<keyword evidence="1" id="KW-0106">Calcium</keyword>
<protein>
    <recommendedName>
        <fullName evidence="4">EF-hand domain-containing protein</fullName>
    </recommendedName>
</protein>
<organism evidence="5 6">
    <name type="scientific">Rhizophlyctis rosea</name>
    <dbReference type="NCBI Taxonomy" id="64517"/>
    <lineage>
        <taxon>Eukaryota</taxon>
        <taxon>Fungi</taxon>
        <taxon>Fungi incertae sedis</taxon>
        <taxon>Chytridiomycota</taxon>
        <taxon>Chytridiomycota incertae sedis</taxon>
        <taxon>Chytridiomycetes</taxon>
        <taxon>Rhizophlyctidales</taxon>
        <taxon>Rhizophlyctidaceae</taxon>
        <taxon>Rhizophlyctis</taxon>
    </lineage>
</organism>
<dbReference type="InterPro" id="IPR036866">
    <property type="entry name" value="RibonucZ/Hydroxyglut_hydro"/>
</dbReference>
<dbReference type="AlphaFoldDB" id="A0AAD5SF89"/>
<evidence type="ECO:0000256" key="2">
    <source>
        <dbReference type="SAM" id="MobiDB-lite"/>
    </source>
</evidence>
<feature type="compositionally biased region" description="Acidic residues" evidence="2">
    <location>
        <begin position="615"/>
        <end position="631"/>
    </location>
</feature>
<evidence type="ECO:0000256" key="3">
    <source>
        <dbReference type="SAM" id="SignalP"/>
    </source>
</evidence>
<feature type="domain" description="EF-hand" evidence="4">
    <location>
        <begin position="62"/>
        <end position="97"/>
    </location>
</feature>
<gene>
    <name evidence="5" type="ORF">HK097_006994</name>
</gene>
<accession>A0AAD5SF89</accession>
<dbReference type="EMBL" id="JADGJD010000336">
    <property type="protein sequence ID" value="KAJ3051999.1"/>
    <property type="molecule type" value="Genomic_DNA"/>
</dbReference>
<keyword evidence="3" id="KW-0732">Signal</keyword>
<comment type="caution">
    <text evidence="5">The sequence shown here is derived from an EMBL/GenBank/DDBJ whole genome shotgun (WGS) entry which is preliminary data.</text>
</comment>
<feature type="region of interest" description="Disordered" evidence="2">
    <location>
        <begin position="240"/>
        <end position="259"/>
    </location>
</feature>
<dbReference type="InterPro" id="IPR011992">
    <property type="entry name" value="EF-hand-dom_pair"/>
</dbReference>
<dbReference type="Gene3D" id="1.10.238.10">
    <property type="entry name" value="EF-hand"/>
    <property type="match status" value="1"/>
</dbReference>
<dbReference type="Proteomes" id="UP001212841">
    <property type="component" value="Unassembled WGS sequence"/>
</dbReference>
<dbReference type="SUPFAM" id="SSF47473">
    <property type="entry name" value="EF-hand"/>
    <property type="match status" value="1"/>
</dbReference>
<feature type="chain" id="PRO_5042122850" description="EF-hand domain-containing protein" evidence="3">
    <location>
        <begin position="23"/>
        <end position="1221"/>
    </location>
</feature>
<dbReference type="InterPro" id="IPR002048">
    <property type="entry name" value="EF_hand_dom"/>
</dbReference>
<dbReference type="PROSITE" id="PS00018">
    <property type="entry name" value="EF_HAND_1"/>
    <property type="match status" value="1"/>
</dbReference>
<feature type="signal peptide" evidence="3">
    <location>
        <begin position="1"/>
        <end position="22"/>
    </location>
</feature>
<evidence type="ECO:0000259" key="4">
    <source>
        <dbReference type="PROSITE" id="PS50222"/>
    </source>
</evidence>
<evidence type="ECO:0000313" key="5">
    <source>
        <dbReference type="EMBL" id="KAJ3051999.1"/>
    </source>
</evidence>